<sequence length="88" mass="9288">MATTTCDQNLQKGNDEVPAAQPGGKNQRGKLFKKSSAGSENTAAPPLPPRDANATGPKPKALSTVPTKPKNEPMFSDLDLMGYTLSLF</sequence>
<proteinExistence type="predicted"/>
<name>A0A8S4R3F8_9NEOP</name>
<dbReference type="Proteomes" id="UP000838756">
    <property type="component" value="Unassembled WGS sequence"/>
</dbReference>
<organism evidence="2 3">
    <name type="scientific">Pararge aegeria aegeria</name>
    <dbReference type="NCBI Taxonomy" id="348720"/>
    <lineage>
        <taxon>Eukaryota</taxon>
        <taxon>Metazoa</taxon>
        <taxon>Ecdysozoa</taxon>
        <taxon>Arthropoda</taxon>
        <taxon>Hexapoda</taxon>
        <taxon>Insecta</taxon>
        <taxon>Pterygota</taxon>
        <taxon>Neoptera</taxon>
        <taxon>Endopterygota</taxon>
        <taxon>Lepidoptera</taxon>
        <taxon>Glossata</taxon>
        <taxon>Ditrysia</taxon>
        <taxon>Papilionoidea</taxon>
        <taxon>Nymphalidae</taxon>
        <taxon>Satyrinae</taxon>
        <taxon>Satyrini</taxon>
        <taxon>Parargina</taxon>
        <taxon>Pararge</taxon>
    </lineage>
</organism>
<comment type="caution">
    <text evidence="2">The sequence shown here is derived from an EMBL/GenBank/DDBJ whole genome shotgun (WGS) entry which is preliminary data.</text>
</comment>
<reference evidence="2" key="1">
    <citation type="submission" date="2022-03" db="EMBL/GenBank/DDBJ databases">
        <authorList>
            <person name="Lindestad O."/>
        </authorList>
    </citation>
    <scope>NUCLEOTIDE SEQUENCE</scope>
</reference>
<dbReference type="AlphaFoldDB" id="A0A8S4R3F8"/>
<dbReference type="OrthoDB" id="7684061at2759"/>
<evidence type="ECO:0000313" key="3">
    <source>
        <dbReference type="Proteomes" id="UP000838756"/>
    </source>
</evidence>
<gene>
    <name evidence="2" type="primary">jg17099</name>
    <name evidence="2" type="ORF">PAEG_LOCUS8832</name>
</gene>
<protein>
    <submittedName>
        <fullName evidence="2">Jg17099 protein</fullName>
    </submittedName>
</protein>
<evidence type="ECO:0000313" key="2">
    <source>
        <dbReference type="EMBL" id="CAH2229350.1"/>
    </source>
</evidence>
<feature type="compositionally biased region" description="Polar residues" evidence="1">
    <location>
        <begin position="1"/>
        <end position="12"/>
    </location>
</feature>
<feature type="region of interest" description="Disordered" evidence="1">
    <location>
        <begin position="1"/>
        <end position="73"/>
    </location>
</feature>
<dbReference type="EMBL" id="CAKXAJ010024711">
    <property type="protein sequence ID" value="CAH2229350.1"/>
    <property type="molecule type" value="Genomic_DNA"/>
</dbReference>
<accession>A0A8S4R3F8</accession>
<keyword evidence="3" id="KW-1185">Reference proteome</keyword>
<evidence type="ECO:0000256" key="1">
    <source>
        <dbReference type="SAM" id="MobiDB-lite"/>
    </source>
</evidence>